<dbReference type="SUPFAM" id="SSF51735">
    <property type="entry name" value="NAD(P)-binding Rossmann-fold domains"/>
    <property type="match status" value="1"/>
</dbReference>
<dbReference type="NCBIfam" id="TIGR01777">
    <property type="entry name" value="yfcH"/>
    <property type="match status" value="1"/>
</dbReference>
<accession>A0A0B0EF62</accession>
<feature type="domain" description="NAD-dependent epimerase/dehydratase" evidence="2">
    <location>
        <begin position="3"/>
        <end position="211"/>
    </location>
</feature>
<dbReference type="PANTHER" id="PTHR11092">
    <property type="entry name" value="SUGAR NUCLEOTIDE EPIMERASE RELATED"/>
    <property type="match status" value="1"/>
</dbReference>
<organism evidence="4 5">
    <name type="scientific">Candidatus Scalindua brodae</name>
    <dbReference type="NCBI Taxonomy" id="237368"/>
    <lineage>
        <taxon>Bacteria</taxon>
        <taxon>Pseudomonadati</taxon>
        <taxon>Planctomycetota</taxon>
        <taxon>Candidatus Brocadiia</taxon>
        <taxon>Candidatus Brocadiales</taxon>
        <taxon>Candidatus Scalinduaceae</taxon>
        <taxon>Candidatus Scalindua</taxon>
    </lineage>
</organism>
<dbReference type="AlphaFoldDB" id="A0A0B0EF62"/>
<comment type="similarity">
    <text evidence="1">Belongs to the NAD(P)-dependent epimerase/dehydratase family. SDR39U1 subfamily.</text>
</comment>
<dbReference type="CDD" id="cd05242">
    <property type="entry name" value="SDR_a8"/>
    <property type="match status" value="1"/>
</dbReference>
<dbReference type="InterPro" id="IPR013549">
    <property type="entry name" value="DUF1731"/>
</dbReference>
<evidence type="ECO:0000259" key="2">
    <source>
        <dbReference type="Pfam" id="PF01370"/>
    </source>
</evidence>
<dbReference type="InterPro" id="IPR010099">
    <property type="entry name" value="SDR39U1"/>
</dbReference>
<dbReference type="eggNOG" id="COG1090">
    <property type="taxonomic scope" value="Bacteria"/>
</dbReference>
<name>A0A0B0EF62_9BACT</name>
<dbReference type="PANTHER" id="PTHR11092:SF0">
    <property type="entry name" value="EPIMERASE FAMILY PROTEIN SDR39U1"/>
    <property type="match status" value="1"/>
</dbReference>
<dbReference type="Gene3D" id="3.40.50.720">
    <property type="entry name" value="NAD(P)-binding Rossmann-like Domain"/>
    <property type="match status" value="1"/>
</dbReference>
<dbReference type="Pfam" id="PF01370">
    <property type="entry name" value="Epimerase"/>
    <property type="match status" value="1"/>
</dbReference>
<dbReference type="Pfam" id="PF08338">
    <property type="entry name" value="DUF1731"/>
    <property type="match status" value="1"/>
</dbReference>
<evidence type="ECO:0000256" key="1">
    <source>
        <dbReference type="ARBA" id="ARBA00009353"/>
    </source>
</evidence>
<dbReference type="InterPro" id="IPR036291">
    <property type="entry name" value="NAD(P)-bd_dom_sf"/>
</dbReference>
<gene>
    <name evidence="4" type="ORF">SCABRO_03561</name>
</gene>
<sequence>MKVAITGYTGLIGSSLVSFLLKKDVTVSRILREDPKDNGISWKPEGEDWDSAFTGGIDGIVHLAGENIASGRWTKKKKDKIRSSRVEGTKRLCEHILKLPTPPSVFVCASAIGFYGDRGVEFLNEDSSRGSGFLPDVCLDWEEATDTISKAGIRVVNVRFGIVLSKDGGALAKMLTPFKVGMGGKVGSGRQYMSWVAIDDVTGAIYHALVTDSLKGPVNVTAPNPVTNKEFTNTLGEVLNRPAVIPLPAFAARLAFGQMANDLLLASTKVAPKRLSDSGYQFQYPELKPALKHVLGVD</sequence>
<evidence type="ECO:0000259" key="3">
    <source>
        <dbReference type="Pfam" id="PF08338"/>
    </source>
</evidence>
<dbReference type="PATRIC" id="fig|237368.3.peg.3837"/>
<comment type="caution">
    <text evidence="4">The sequence shown here is derived from an EMBL/GenBank/DDBJ whole genome shotgun (WGS) entry which is preliminary data.</text>
</comment>
<proteinExistence type="inferred from homology"/>
<evidence type="ECO:0000313" key="4">
    <source>
        <dbReference type="EMBL" id="KHE90716.1"/>
    </source>
</evidence>
<feature type="domain" description="DUF1731" evidence="3">
    <location>
        <begin position="247"/>
        <end position="294"/>
    </location>
</feature>
<protein>
    <submittedName>
        <fullName evidence="4">Epimerase family protein</fullName>
    </submittedName>
</protein>
<dbReference type="EMBL" id="JRYO01000244">
    <property type="protein sequence ID" value="KHE90716.1"/>
    <property type="molecule type" value="Genomic_DNA"/>
</dbReference>
<evidence type="ECO:0000313" key="5">
    <source>
        <dbReference type="Proteomes" id="UP000030652"/>
    </source>
</evidence>
<dbReference type="InterPro" id="IPR001509">
    <property type="entry name" value="Epimerase_deHydtase"/>
</dbReference>
<dbReference type="Proteomes" id="UP000030652">
    <property type="component" value="Unassembled WGS sequence"/>
</dbReference>
<reference evidence="4 5" key="1">
    <citation type="submission" date="2014-10" db="EMBL/GenBank/DDBJ databases">
        <title>Draft genome of anammox bacterium scalindua brodae, obtained using differential coverage binning of sequence data from two enrichment reactors.</title>
        <authorList>
            <person name="Speth D.R."/>
            <person name="Russ L."/>
            <person name="Kartal B."/>
            <person name="Op den Camp H.J."/>
            <person name="Dutilh B.E."/>
            <person name="Jetten M.S."/>
        </authorList>
    </citation>
    <scope>NUCLEOTIDE SEQUENCE [LARGE SCALE GENOMIC DNA]</scope>
    <source>
        <strain evidence="4">RU1</strain>
    </source>
</reference>